<keyword evidence="1" id="KW-0347">Helicase</keyword>
<keyword evidence="6" id="KW-1185">Reference proteome</keyword>
<dbReference type="EMBL" id="JAZHXJ010002989">
    <property type="protein sequence ID" value="KAL1835850.1"/>
    <property type="molecule type" value="Genomic_DNA"/>
</dbReference>
<accession>A0ABR3V2A9</accession>
<dbReference type="Proteomes" id="UP001586593">
    <property type="component" value="Unassembled WGS sequence"/>
</dbReference>
<organism evidence="5 6">
    <name type="scientific">Phialemonium thermophilum</name>
    <dbReference type="NCBI Taxonomy" id="223376"/>
    <lineage>
        <taxon>Eukaryota</taxon>
        <taxon>Fungi</taxon>
        <taxon>Dikarya</taxon>
        <taxon>Ascomycota</taxon>
        <taxon>Pezizomycotina</taxon>
        <taxon>Sordariomycetes</taxon>
        <taxon>Sordariomycetidae</taxon>
        <taxon>Cephalothecales</taxon>
        <taxon>Cephalothecaceae</taxon>
        <taxon>Phialemonium</taxon>
    </lineage>
</organism>
<feature type="domain" description="Mot1 central" evidence="4">
    <location>
        <begin position="251"/>
        <end position="390"/>
    </location>
</feature>
<protein>
    <recommendedName>
        <fullName evidence="4">Mot1 central domain-containing protein</fullName>
    </recommendedName>
</protein>
<dbReference type="PANTHER" id="PTHR36498">
    <property type="entry name" value="TATA-BINDING PROTEIN-ASSOCIATED FACTOR 172"/>
    <property type="match status" value="1"/>
</dbReference>
<dbReference type="InterPro" id="IPR016024">
    <property type="entry name" value="ARM-type_fold"/>
</dbReference>
<evidence type="ECO:0000256" key="1">
    <source>
        <dbReference type="ARBA" id="ARBA00022806"/>
    </source>
</evidence>
<keyword evidence="1" id="KW-0378">Hydrolase</keyword>
<evidence type="ECO:0000256" key="3">
    <source>
        <dbReference type="SAM" id="MobiDB-lite"/>
    </source>
</evidence>
<dbReference type="SUPFAM" id="SSF48371">
    <property type="entry name" value="ARM repeat"/>
    <property type="match status" value="1"/>
</dbReference>
<dbReference type="InterPro" id="IPR022707">
    <property type="entry name" value="Mot1_central_dom"/>
</dbReference>
<keyword evidence="1" id="KW-0547">Nucleotide-binding</keyword>
<dbReference type="Gene3D" id="1.25.10.10">
    <property type="entry name" value="Leucine-rich Repeat Variant"/>
    <property type="match status" value="1"/>
</dbReference>
<gene>
    <name evidence="5" type="ORF">VTK73DRAFT_5298</name>
</gene>
<keyword evidence="1" id="KW-0067">ATP-binding</keyword>
<dbReference type="InterPro" id="IPR044972">
    <property type="entry name" value="Mot1"/>
</dbReference>
<evidence type="ECO:0000313" key="5">
    <source>
        <dbReference type="EMBL" id="KAL1835850.1"/>
    </source>
</evidence>
<comment type="caution">
    <text evidence="5">The sequence shown here is derived from an EMBL/GenBank/DDBJ whole genome shotgun (WGS) entry which is preliminary data.</text>
</comment>
<feature type="region of interest" description="Disordered" evidence="3">
    <location>
        <begin position="310"/>
        <end position="345"/>
    </location>
</feature>
<evidence type="ECO:0000259" key="4">
    <source>
        <dbReference type="Pfam" id="PF12054"/>
    </source>
</evidence>
<reference evidence="5 6" key="1">
    <citation type="journal article" date="2024" name="Commun. Biol.">
        <title>Comparative genomic analysis of thermophilic fungi reveals convergent evolutionary adaptations and gene losses.</title>
        <authorList>
            <person name="Steindorff A.S."/>
            <person name="Aguilar-Pontes M.V."/>
            <person name="Robinson A.J."/>
            <person name="Andreopoulos B."/>
            <person name="LaButti K."/>
            <person name="Kuo A."/>
            <person name="Mondo S."/>
            <person name="Riley R."/>
            <person name="Otillar R."/>
            <person name="Haridas S."/>
            <person name="Lipzen A."/>
            <person name="Grimwood J."/>
            <person name="Schmutz J."/>
            <person name="Clum A."/>
            <person name="Reid I.D."/>
            <person name="Moisan M.C."/>
            <person name="Butler G."/>
            <person name="Nguyen T.T.M."/>
            <person name="Dewar K."/>
            <person name="Conant G."/>
            <person name="Drula E."/>
            <person name="Henrissat B."/>
            <person name="Hansel C."/>
            <person name="Singer S."/>
            <person name="Hutchinson M.I."/>
            <person name="de Vries R.P."/>
            <person name="Natvig D.O."/>
            <person name="Powell A.J."/>
            <person name="Tsang A."/>
            <person name="Grigoriev I.V."/>
        </authorList>
    </citation>
    <scope>NUCLEOTIDE SEQUENCE [LARGE SCALE GENOMIC DNA]</scope>
    <source>
        <strain evidence="5 6">ATCC 24622</strain>
    </source>
</reference>
<proteinExistence type="predicted"/>
<name>A0ABR3V2A9_9PEZI</name>
<dbReference type="Pfam" id="PF12054">
    <property type="entry name" value="DUF3535"/>
    <property type="match status" value="1"/>
</dbReference>
<keyword evidence="2" id="KW-0238">DNA-binding</keyword>
<evidence type="ECO:0000313" key="6">
    <source>
        <dbReference type="Proteomes" id="UP001586593"/>
    </source>
</evidence>
<dbReference type="PANTHER" id="PTHR36498:SF1">
    <property type="entry name" value="TATA-BINDING PROTEIN-ASSOCIATED FACTOR 172"/>
    <property type="match status" value="1"/>
</dbReference>
<evidence type="ECO:0000256" key="2">
    <source>
        <dbReference type="ARBA" id="ARBA00023125"/>
    </source>
</evidence>
<dbReference type="InterPro" id="IPR011989">
    <property type="entry name" value="ARM-like"/>
</dbReference>
<sequence length="401" mass="44101">MLDRFTDYSSDTSVAPIRESVGQTLGAVLFHVPPPSVYAIYRILYRMVMQEDLQLDRHVWAVCHGGMIGLRYVVAVRKDLLLRDGDIIDGVIRAVMKGLGDMDDDVRSVSAATLIPMAREFVTMRPAALDGLIRIVWESLSNLGDDLSASTGKIMDLLATLCGFPEVLEAMKASAAQDEERSFALLVPRLYPFLRHTITSVRLAVLKALLTFVHLGHESSRGWPDGRILRLVFQNILVERDRETLAVSLDLWTALVRRLGEEPQVLADLFEPHVDAMMQLTLHPIGVSRHPLPMNPALFLKPSGGTYSLPGPTSAISTRRASPPETGAERATKRRRKSTKADDVPAVAHAHDVDGHMVQGDVDLVGMDVLVRSRVSAAKAMGLIMSLVPAPRLESSPRRSS</sequence>